<dbReference type="Proteomes" id="UP000275846">
    <property type="component" value="Unassembled WGS sequence"/>
</dbReference>
<evidence type="ECO:0000313" key="1">
    <source>
        <dbReference type="EMBL" id="VDM00119.1"/>
    </source>
</evidence>
<dbReference type="EMBL" id="UYSU01038324">
    <property type="protein sequence ID" value="VDM00119.1"/>
    <property type="molecule type" value="Genomic_DNA"/>
</dbReference>
<dbReference type="OrthoDB" id="6258370at2759"/>
<dbReference type="WBParaSite" id="SSLN_0001424801-mRNA-1">
    <property type="protein sequence ID" value="SSLN_0001424801-mRNA-1"/>
    <property type="gene ID" value="SSLN_0001424801"/>
</dbReference>
<evidence type="ECO:0000313" key="2">
    <source>
        <dbReference type="Proteomes" id="UP000275846"/>
    </source>
</evidence>
<protein>
    <submittedName>
        <fullName evidence="3">Tick transposon</fullName>
    </submittedName>
</protein>
<accession>A0A183TB85</accession>
<dbReference type="AlphaFoldDB" id="A0A183TB85"/>
<organism evidence="3">
    <name type="scientific">Schistocephalus solidus</name>
    <name type="common">Tapeworm</name>
    <dbReference type="NCBI Taxonomy" id="70667"/>
    <lineage>
        <taxon>Eukaryota</taxon>
        <taxon>Metazoa</taxon>
        <taxon>Spiralia</taxon>
        <taxon>Lophotrochozoa</taxon>
        <taxon>Platyhelminthes</taxon>
        <taxon>Cestoda</taxon>
        <taxon>Eucestoda</taxon>
        <taxon>Diphyllobothriidea</taxon>
        <taxon>Diphyllobothriidae</taxon>
        <taxon>Schistocephalus</taxon>
    </lineage>
</organism>
<reference evidence="1 2" key="2">
    <citation type="submission" date="2018-11" db="EMBL/GenBank/DDBJ databases">
        <authorList>
            <consortium name="Pathogen Informatics"/>
        </authorList>
    </citation>
    <scope>NUCLEOTIDE SEQUENCE [LARGE SCALE GENOMIC DNA]</scope>
    <source>
        <strain evidence="1 2">NST_G2</strain>
    </source>
</reference>
<gene>
    <name evidence="1" type="ORF">SSLN_LOCUS13733</name>
</gene>
<name>A0A183TB85_SCHSO</name>
<reference evidence="3" key="1">
    <citation type="submission" date="2016-06" db="UniProtKB">
        <authorList>
            <consortium name="WormBaseParasite"/>
        </authorList>
    </citation>
    <scope>IDENTIFICATION</scope>
</reference>
<proteinExistence type="predicted"/>
<keyword evidence="2" id="KW-1185">Reference proteome</keyword>
<evidence type="ECO:0000313" key="3">
    <source>
        <dbReference type="WBParaSite" id="SSLN_0001424801-mRNA-1"/>
    </source>
</evidence>
<sequence length="302" mass="33036">MRGRGRAVVEANCNAVDAACSLHYEAVVQTDELPMGLPIDHAQRTQRKDVAIQAICGSNAACQGSLNLLDEIIQILEKDVEESREMCSDLHQCKLEEIEVSDVCGEGKANAAVLPYENKFWIGCGTDNLKVFKNPKDRRIESIACTSGCRITLRENKRKNALGEWQQLVVVEAASEVGLRKCTNLLDEKFPAFRAGSGRTNCGECSCGRLYLVPNFHLHVPGLFPAAKPRAIVTTGGLNQARVSGALCAFTSERRTALVARELARCKVDIAALSETRFSEQGQLEEVGARCTFFCSDRPTAE</sequence>